<dbReference type="Pfam" id="PF25372">
    <property type="entry name" value="DUF7885"/>
    <property type="match status" value="1"/>
</dbReference>
<dbReference type="GO" id="GO:0031146">
    <property type="term" value="P:SCF-dependent proteasomal ubiquitin-dependent protein catabolic process"/>
    <property type="evidence" value="ECO:0007669"/>
    <property type="project" value="TreeGrafter"/>
</dbReference>
<dbReference type="SUPFAM" id="SSF52047">
    <property type="entry name" value="RNI-like"/>
    <property type="match status" value="1"/>
</dbReference>
<comment type="caution">
    <text evidence="2">The sequence shown here is derived from an EMBL/GenBank/DDBJ whole genome shotgun (WGS) entry which is preliminary data.</text>
</comment>
<dbReference type="AlphaFoldDB" id="A0A1Y2F187"/>
<evidence type="ECO:0000259" key="1">
    <source>
        <dbReference type="Pfam" id="PF25372"/>
    </source>
</evidence>
<protein>
    <recommendedName>
        <fullName evidence="1">F-box/LRR-repeat protein 15-like leucin rich repeat domain-containing protein</fullName>
    </recommendedName>
</protein>
<dbReference type="PANTHER" id="PTHR13318">
    <property type="entry name" value="PARTNER OF PAIRED, ISOFORM B-RELATED"/>
    <property type="match status" value="1"/>
</dbReference>
<dbReference type="Gene3D" id="3.80.10.10">
    <property type="entry name" value="Ribonuclease Inhibitor"/>
    <property type="match status" value="1"/>
</dbReference>
<keyword evidence="3" id="KW-1185">Reference proteome</keyword>
<name>A0A1Y2F187_9FUNG</name>
<sequence length="223" mass="25525">MNLPNEIIISILKELDKFGNLYSCLFVSHNFYYLTLPILYKAPLITSAKALRIFICTITKKNCAISNFQINNSKFTLKSPGNYVEEINLKYIPHRWLDVKTNHLLSILNSCPNIHTLNLNTCKCLQDKTIRSIARLYGLRFKVLDISFCKSITDETIIDLAEYCPNLEQLDLTGCELVTERSISQIIQKCKRLKFLDITGCEETVGLNVSRAGLNIFGIQYYP</sequence>
<dbReference type="InterPro" id="IPR057207">
    <property type="entry name" value="FBXL15_LRR"/>
</dbReference>
<reference evidence="2 3" key="1">
    <citation type="submission" date="2016-08" db="EMBL/GenBank/DDBJ databases">
        <title>A Parts List for Fungal Cellulosomes Revealed by Comparative Genomics.</title>
        <authorList>
            <consortium name="DOE Joint Genome Institute"/>
            <person name="Haitjema C.H."/>
            <person name="Gilmore S.P."/>
            <person name="Henske J.K."/>
            <person name="Solomon K.V."/>
            <person name="De Groot R."/>
            <person name="Kuo A."/>
            <person name="Mondo S.J."/>
            <person name="Salamov A.A."/>
            <person name="Labutti K."/>
            <person name="Zhao Z."/>
            <person name="Chiniquy J."/>
            <person name="Barry K."/>
            <person name="Brewer H.M."/>
            <person name="Purvine S.O."/>
            <person name="Wright A.T."/>
            <person name="Boxma B."/>
            <person name="Van Alen T."/>
            <person name="Hackstein J.H."/>
            <person name="Baker S.E."/>
            <person name="Grigoriev I.V."/>
            <person name="O'Malley M.A."/>
        </authorList>
    </citation>
    <scope>NUCLEOTIDE SEQUENCE [LARGE SCALE GENOMIC DNA]</scope>
    <source>
        <strain evidence="2 3">G1</strain>
    </source>
</reference>
<evidence type="ECO:0000313" key="3">
    <source>
        <dbReference type="Proteomes" id="UP000193920"/>
    </source>
</evidence>
<dbReference type="SMART" id="SM00367">
    <property type="entry name" value="LRR_CC"/>
    <property type="match status" value="3"/>
</dbReference>
<organism evidence="2 3">
    <name type="scientific">Neocallimastix californiae</name>
    <dbReference type="NCBI Taxonomy" id="1754190"/>
    <lineage>
        <taxon>Eukaryota</taxon>
        <taxon>Fungi</taxon>
        <taxon>Fungi incertae sedis</taxon>
        <taxon>Chytridiomycota</taxon>
        <taxon>Chytridiomycota incertae sedis</taxon>
        <taxon>Neocallimastigomycetes</taxon>
        <taxon>Neocallimastigales</taxon>
        <taxon>Neocallimastigaceae</taxon>
        <taxon>Neocallimastix</taxon>
    </lineage>
</organism>
<gene>
    <name evidence="2" type="ORF">LY90DRAFT_665450</name>
</gene>
<dbReference type="InterPro" id="IPR032675">
    <property type="entry name" value="LRR_dom_sf"/>
</dbReference>
<dbReference type="OrthoDB" id="2155206at2759"/>
<dbReference type="EMBL" id="MCOG01000021">
    <property type="protein sequence ID" value="ORY76725.1"/>
    <property type="molecule type" value="Genomic_DNA"/>
</dbReference>
<feature type="domain" description="F-box/LRR-repeat protein 15-like leucin rich repeat" evidence="1">
    <location>
        <begin position="104"/>
        <end position="203"/>
    </location>
</feature>
<accession>A0A1Y2F187</accession>
<dbReference type="InterPro" id="IPR006553">
    <property type="entry name" value="Leu-rich_rpt_Cys-con_subtyp"/>
</dbReference>
<dbReference type="GO" id="GO:0019005">
    <property type="term" value="C:SCF ubiquitin ligase complex"/>
    <property type="evidence" value="ECO:0007669"/>
    <property type="project" value="TreeGrafter"/>
</dbReference>
<dbReference type="STRING" id="1754190.A0A1Y2F187"/>
<evidence type="ECO:0000313" key="2">
    <source>
        <dbReference type="EMBL" id="ORY76725.1"/>
    </source>
</evidence>
<proteinExistence type="predicted"/>
<dbReference type="Proteomes" id="UP000193920">
    <property type="component" value="Unassembled WGS sequence"/>
</dbReference>